<organism evidence="2 3">
    <name type="scientific">Allosaccharopolyspora coralli</name>
    <dbReference type="NCBI Taxonomy" id="2665642"/>
    <lineage>
        <taxon>Bacteria</taxon>
        <taxon>Bacillati</taxon>
        <taxon>Actinomycetota</taxon>
        <taxon>Actinomycetes</taxon>
        <taxon>Pseudonocardiales</taxon>
        <taxon>Pseudonocardiaceae</taxon>
        <taxon>Allosaccharopolyspora</taxon>
    </lineage>
</organism>
<gene>
    <name evidence="2" type="ORF">GIY23_08835</name>
</gene>
<dbReference type="Pfam" id="PF05721">
    <property type="entry name" value="PhyH"/>
    <property type="match status" value="1"/>
</dbReference>
<protein>
    <submittedName>
        <fullName evidence="2">Phytanoyl-CoA dioxygenase</fullName>
    </submittedName>
</protein>
<evidence type="ECO:0000256" key="1">
    <source>
        <dbReference type="SAM" id="MobiDB-lite"/>
    </source>
</evidence>
<dbReference type="KEGG" id="sace:GIY23_08835"/>
<proteinExistence type="predicted"/>
<dbReference type="Proteomes" id="UP000371041">
    <property type="component" value="Chromosome"/>
</dbReference>
<dbReference type="SUPFAM" id="SSF51197">
    <property type="entry name" value="Clavaminate synthase-like"/>
    <property type="match status" value="1"/>
</dbReference>
<feature type="region of interest" description="Disordered" evidence="1">
    <location>
        <begin position="232"/>
        <end position="251"/>
    </location>
</feature>
<evidence type="ECO:0000313" key="2">
    <source>
        <dbReference type="EMBL" id="QGK69608.1"/>
    </source>
</evidence>
<evidence type="ECO:0000313" key="3">
    <source>
        <dbReference type="Proteomes" id="UP000371041"/>
    </source>
</evidence>
<keyword evidence="2" id="KW-0223">Dioxygenase</keyword>
<reference evidence="3" key="1">
    <citation type="submission" date="2019-11" db="EMBL/GenBank/DDBJ databases">
        <title>The complete genome sequence of Saccharopolyspora sp. E2A.</title>
        <authorList>
            <person name="Zhang G."/>
        </authorList>
    </citation>
    <scope>NUCLEOTIDE SEQUENCE [LARGE SCALE GENOMIC DNA]</scope>
    <source>
        <strain evidence="3">E2A</strain>
    </source>
</reference>
<dbReference type="InterPro" id="IPR008775">
    <property type="entry name" value="Phytyl_CoA_dOase-like"/>
</dbReference>
<dbReference type="GO" id="GO:0016706">
    <property type="term" value="F:2-oxoglutarate-dependent dioxygenase activity"/>
    <property type="evidence" value="ECO:0007669"/>
    <property type="project" value="UniProtKB-ARBA"/>
</dbReference>
<dbReference type="EMBL" id="CP045929">
    <property type="protein sequence ID" value="QGK69608.1"/>
    <property type="molecule type" value="Genomic_DNA"/>
</dbReference>
<keyword evidence="3" id="KW-1185">Reference proteome</keyword>
<dbReference type="AlphaFoldDB" id="A0A5Q3Q4R3"/>
<name>A0A5Q3Q4R3_9PSEU</name>
<accession>A0A5Q3Q4R3</accession>
<dbReference type="RefSeq" id="WP_154076202.1">
    <property type="nucleotide sequence ID" value="NZ_CP045929.1"/>
</dbReference>
<sequence length="251" mass="27493">MALSVDEIERFVTEGFVKVEGAFPDDVGERCRSELWEATGCDPDDRTTWTQPVVRLGGYSTAPFREAARAPVLHEAYDQLVGAGRWIPMDGLGTFPVRFPSPDDPGDAGWHVEASFAGPQGENRLNLRSRNRALLVLFLFSEVGPDEAPTRVRIGSHHDVPRFLEPGGEDGREWMSLCSEAVPATEHRPEALATGSLGDVYLCHPFLVHAAQPHHGTVPRFMAQPPLHAAEPLDLNADHPSPVTRPIVDAL</sequence>
<dbReference type="Gene3D" id="2.60.120.620">
    <property type="entry name" value="q2cbj1_9rhob like domain"/>
    <property type="match status" value="1"/>
</dbReference>
<keyword evidence="2" id="KW-0560">Oxidoreductase</keyword>